<name>A0A699X7C2_TANCI</name>
<reference evidence="1" key="1">
    <citation type="journal article" date="2019" name="Sci. Rep.">
        <title>Draft genome of Tanacetum cinerariifolium, the natural source of mosquito coil.</title>
        <authorList>
            <person name="Yamashiro T."/>
            <person name="Shiraishi A."/>
            <person name="Satake H."/>
            <person name="Nakayama K."/>
        </authorList>
    </citation>
    <scope>NUCLEOTIDE SEQUENCE</scope>
</reference>
<protein>
    <submittedName>
        <fullName evidence="1">Uncharacterized protein</fullName>
    </submittedName>
</protein>
<evidence type="ECO:0000313" key="1">
    <source>
        <dbReference type="EMBL" id="GFD53778.1"/>
    </source>
</evidence>
<dbReference type="EMBL" id="BKCJ011798348">
    <property type="protein sequence ID" value="GFD53778.1"/>
    <property type="molecule type" value="Genomic_DNA"/>
</dbReference>
<sequence length="55" mass="6391">VADLLEMELKKILIEKMEGNKSIQRSDKQRDLYKALVDAYEADKTILDSYGEQPF</sequence>
<feature type="non-terminal residue" evidence="1">
    <location>
        <position position="1"/>
    </location>
</feature>
<comment type="caution">
    <text evidence="1">The sequence shown here is derived from an EMBL/GenBank/DDBJ whole genome shotgun (WGS) entry which is preliminary data.</text>
</comment>
<accession>A0A699X7C2</accession>
<organism evidence="1">
    <name type="scientific">Tanacetum cinerariifolium</name>
    <name type="common">Dalmatian daisy</name>
    <name type="synonym">Chrysanthemum cinerariifolium</name>
    <dbReference type="NCBI Taxonomy" id="118510"/>
    <lineage>
        <taxon>Eukaryota</taxon>
        <taxon>Viridiplantae</taxon>
        <taxon>Streptophyta</taxon>
        <taxon>Embryophyta</taxon>
        <taxon>Tracheophyta</taxon>
        <taxon>Spermatophyta</taxon>
        <taxon>Magnoliopsida</taxon>
        <taxon>eudicotyledons</taxon>
        <taxon>Gunneridae</taxon>
        <taxon>Pentapetalae</taxon>
        <taxon>asterids</taxon>
        <taxon>campanulids</taxon>
        <taxon>Asterales</taxon>
        <taxon>Asteraceae</taxon>
        <taxon>Asteroideae</taxon>
        <taxon>Anthemideae</taxon>
        <taxon>Anthemidinae</taxon>
        <taxon>Tanacetum</taxon>
    </lineage>
</organism>
<proteinExistence type="predicted"/>
<gene>
    <name evidence="1" type="ORF">Tci_925747</name>
</gene>
<dbReference type="AlphaFoldDB" id="A0A699X7C2"/>